<proteinExistence type="predicted"/>
<feature type="transmembrane region" description="Helical" evidence="1">
    <location>
        <begin position="106"/>
        <end position="126"/>
    </location>
</feature>
<name>A0A2T0LUW4_9PSEU</name>
<sequence length="387" mass="40587">MTGTRRRIPGRRRFAGVLSGDTATFVALFAIGLLSGLFRELAWLREVLLAGGPAPDAVVLALFAVCCVAAWHSLARGRFLWAEPATLTWLDYGTADRVRTVSARLWAAWAWRVLLLGYVGAVLGSLHTVPGWVWVSGGLLLAAGAVAALMYVGGVRRWSPLRLPVAARAGRRRLVDGWSERVVRAMSLTFLDALLLVPGGRALPGFSLRGRTLLRLAVLGVAARGRYATAAVLLCLAVTGSHAALPGIPDAALVGAGAYVALLPFGGGLGLVWRSPGLRRWLDAPDWLVRLCHGIVLVGLALLWGLFVLASTLLLGLPLAGAAWPALVLSAAAVVRTMTRPPVDYGATGAADTPFGRAPVGLLVQALRGPDLLVAGVWLLAAAVSGQ</sequence>
<keyword evidence="1" id="KW-0812">Transmembrane</keyword>
<organism evidence="2 3">
    <name type="scientific">Prauserella shujinwangii</name>
    <dbReference type="NCBI Taxonomy" id="1453103"/>
    <lineage>
        <taxon>Bacteria</taxon>
        <taxon>Bacillati</taxon>
        <taxon>Actinomycetota</taxon>
        <taxon>Actinomycetes</taxon>
        <taxon>Pseudonocardiales</taxon>
        <taxon>Pseudonocardiaceae</taxon>
        <taxon>Prauserella</taxon>
    </lineage>
</organism>
<feature type="transmembrane region" description="Helical" evidence="1">
    <location>
        <begin position="57"/>
        <end position="74"/>
    </location>
</feature>
<dbReference type="RefSeq" id="WP_146147492.1">
    <property type="nucleotide sequence ID" value="NZ_PVNH01000005.1"/>
</dbReference>
<keyword evidence="1" id="KW-0472">Membrane</keyword>
<evidence type="ECO:0000313" key="3">
    <source>
        <dbReference type="Proteomes" id="UP000238362"/>
    </source>
</evidence>
<evidence type="ECO:0000256" key="1">
    <source>
        <dbReference type="SAM" id="Phobius"/>
    </source>
</evidence>
<dbReference type="Pfam" id="PF19814">
    <property type="entry name" value="DUF6297"/>
    <property type="match status" value="1"/>
</dbReference>
<keyword evidence="3" id="KW-1185">Reference proteome</keyword>
<feature type="transmembrane region" description="Helical" evidence="1">
    <location>
        <begin position="313"/>
        <end position="335"/>
    </location>
</feature>
<dbReference type="Proteomes" id="UP000238362">
    <property type="component" value="Unassembled WGS sequence"/>
</dbReference>
<evidence type="ECO:0008006" key="4">
    <source>
        <dbReference type="Google" id="ProtNLM"/>
    </source>
</evidence>
<keyword evidence="1" id="KW-1133">Transmembrane helix</keyword>
<dbReference type="EMBL" id="PVNH01000005">
    <property type="protein sequence ID" value="PRX47632.1"/>
    <property type="molecule type" value="Genomic_DNA"/>
</dbReference>
<dbReference type="InterPro" id="IPR046264">
    <property type="entry name" value="DUF6297"/>
</dbReference>
<evidence type="ECO:0000313" key="2">
    <source>
        <dbReference type="EMBL" id="PRX47632.1"/>
    </source>
</evidence>
<feature type="transmembrane region" description="Helical" evidence="1">
    <location>
        <begin position="251"/>
        <end position="275"/>
    </location>
</feature>
<accession>A0A2T0LUW4</accession>
<feature type="transmembrane region" description="Helical" evidence="1">
    <location>
        <begin position="287"/>
        <end position="307"/>
    </location>
</feature>
<reference evidence="2 3" key="1">
    <citation type="submission" date="2018-03" db="EMBL/GenBank/DDBJ databases">
        <title>Genomic Encyclopedia of Type Strains, Phase III (KMG-III): the genomes of soil and plant-associated and newly described type strains.</title>
        <authorList>
            <person name="Whitman W."/>
        </authorList>
    </citation>
    <scope>NUCLEOTIDE SEQUENCE [LARGE SCALE GENOMIC DNA]</scope>
    <source>
        <strain evidence="2 3">CGMCC 4.7125</strain>
    </source>
</reference>
<feature type="transmembrane region" description="Helical" evidence="1">
    <location>
        <begin position="14"/>
        <end position="37"/>
    </location>
</feature>
<feature type="transmembrane region" description="Helical" evidence="1">
    <location>
        <begin position="227"/>
        <end position="245"/>
    </location>
</feature>
<protein>
    <recommendedName>
        <fullName evidence="4">ABC-2 type transport system permease protein</fullName>
    </recommendedName>
</protein>
<feature type="transmembrane region" description="Helical" evidence="1">
    <location>
        <begin position="132"/>
        <end position="152"/>
    </location>
</feature>
<gene>
    <name evidence="2" type="ORF">B0I33_105212</name>
</gene>
<dbReference type="AlphaFoldDB" id="A0A2T0LUW4"/>
<dbReference type="OrthoDB" id="3597229at2"/>
<comment type="caution">
    <text evidence="2">The sequence shown here is derived from an EMBL/GenBank/DDBJ whole genome shotgun (WGS) entry which is preliminary data.</text>
</comment>